<keyword evidence="2" id="KW-1185">Reference proteome</keyword>
<protein>
    <submittedName>
        <fullName evidence="1">Uncharacterized protein</fullName>
    </submittedName>
</protein>
<proteinExistence type="predicted"/>
<dbReference type="EMBL" id="KZ305051">
    <property type="protein sequence ID" value="PIA36485.1"/>
    <property type="molecule type" value="Genomic_DNA"/>
</dbReference>
<accession>A0A2G5CYY2</accession>
<evidence type="ECO:0000313" key="2">
    <source>
        <dbReference type="Proteomes" id="UP000230069"/>
    </source>
</evidence>
<reference evidence="1 2" key="1">
    <citation type="submission" date="2017-09" db="EMBL/GenBank/DDBJ databases">
        <title>WGS assembly of Aquilegia coerulea Goldsmith.</title>
        <authorList>
            <person name="Hodges S."/>
            <person name="Kramer E."/>
            <person name="Nordborg M."/>
            <person name="Tomkins J."/>
            <person name="Borevitz J."/>
            <person name="Derieg N."/>
            <person name="Yan J."/>
            <person name="Mihaltcheva S."/>
            <person name="Hayes R.D."/>
            <person name="Rokhsar D."/>
        </authorList>
    </citation>
    <scope>NUCLEOTIDE SEQUENCE [LARGE SCALE GENOMIC DNA]</scope>
    <source>
        <strain evidence="2">cv. Goldsmith</strain>
    </source>
</reference>
<sequence length="75" mass="8956">MIPTFNINFLDFHSTCSINFTRFQFSQTLPTIFQPSNRTKTWIKLELKTQPFHFDGEQLRLEVEVEEEVPNLHID</sequence>
<dbReference type="Proteomes" id="UP000230069">
    <property type="component" value="Unassembled WGS sequence"/>
</dbReference>
<organism evidence="1 2">
    <name type="scientific">Aquilegia coerulea</name>
    <name type="common">Rocky mountain columbine</name>
    <dbReference type="NCBI Taxonomy" id="218851"/>
    <lineage>
        <taxon>Eukaryota</taxon>
        <taxon>Viridiplantae</taxon>
        <taxon>Streptophyta</taxon>
        <taxon>Embryophyta</taxon>
        <taxon>Tracheophyta</taxon>
        <taxon>Spermatophyta</taxon>
        <taxon>Magnoliopsida</taxon>
        <taxon>Ranunculales</taxon>
        <taxon>Ranunculaceae</taxon>
        <taxon>Thalictroideae</taxon>
        <taxon>Aquilegia</taxon>
    </lineage>
</organism>
<dbReference type="AlphaFoldDB" id="A0A2G5CYY2"/>
<gene>
    <name evidence="1" type="ORF">AQUCO_03400404v1</name>
</gene>
<dbReference type="InParanoid" id="A0A2G5CYY2"/>
<evidence type="ECO:0000313" key="1">
    <source>
        <dbReference type="EMBL" id="PIA36485.1"/>
    </source>
</evidence>
<name>A0A2G5CYY2_AQUCA</name>